<protein>
    <submittedName>
        <fullName evidence="3">Uncharacterized protein</fullName>
    </submittedName>
</protein>
<keyword evidence="2" id="KW-0812">Transmembrane</keyword>
<evidence type="ECO:0000256" key="2">
    <source>
        <dbReference type="SAM" id="Phobius"/>
    </source>
</evidence>
<keyword evidence="2" id="KW-0472">Membrane</keyword>
<evidence type="ECO:0000256" key="1">
    <source>
        <dbReference type="SAM" id="MobiDB-lite"/>
    </source>
</evidence>
<sequence>MNHSKIILVGCISAFVAITTLFLGVTGTIIGSVLSSVLYNVFLEVLEKPVENAKISGNFEWDIAYVFPLIVILIIQLLLILAFLSEWGILPQIFLNIYLSIQGVAANNLYRILGLSLVVMCAYPFVIKGNHVKKTDGIVILLIGLMFLARGFSDFGSSVSRVFHFVYSYVDFPIALIAFLLLIYVIHSILSSTRNSDKDVRPIKINDNRNLDDLELKQTYRRRNASRDLDDLELKQTYRRRNASHDLDDLELKQTYRRRNASRDLDDLELKQVHHRRNASHNLESNQVHHRSNAQRSNRAQSRKRFNESAKDFQFESNDLLDDFKK</sequence>
<feature type="transmembrane region" description="Helical" evidence="2">
    <location>
        <begin position="12"/>
        <end position="42"/>
    </location>
</feature>
<gene>
    <name evidence="3" type="ORF">E7Z73_04250</name>
</gene>
<dbReference type="RefSeq" id="WP_303736592.1">
    <property type="nucleotide sequence ID" value="NZ_SUTE01000034.1"/>
</dbReference>
<keyword evidence="2" id="KW-1133">Transmembrane helix</keyword>
<dbReference type="EMBL" id="SUTE01000034">
    <property type="protein sequence ID" value="MBE6504945.1"/>
    <property type="molecule type" value="Genomic_DNA"/>
</dbReference>
<organism evidence="3 4">
    <name type="scientific">Methanobrevibacter millerae</name>
    <dbReference type="NCBI Taxonomy" id="230361"/>
    <lineage>
        <taxon>Archaea</taxon>
        <taxon>Methanobacteriati</taxon>
        <taxon>Methanobacteriota</taxon>
        <taxon>Methanomada group</taxon>
        <taxon>Methanobacteria</taxon>
        <taxon>Methanobacteriales</taxon>
        <taxon>Methanobacteriaceae</taxon>
        <taxon>Methanobrevibacter</taxon>
    </lineage>
</organism>
<accession>A0A8T3VEV2</accession>
<feature type="transmembrane region" description="Helical" evidence="2">
    <location>
        <begin position="138"/>
        <end position="153"/>
    </location>
</feature>
<feature type="region of interest" description="Disordered" evidence="1">
    <location>
        <begin position="277"/>
        <end position="309"/>
    </location>
</feature>
<feature type="transmembrane region" description="Helical" evidence="2">
    <location>
        <begin position="63"/>
        <end position="89"/>
    </location>
</feature>
<evidence type="ECO:0000313" key="4">
    <source>
        <dbReference type="Proteomes" id="UP000762703"/>
    </source>
</evidence>
<reference evidence="3" key="1">
    <citation type="submission" date="2019-04" db="EMBL/GenBank/DDBJ databases">
        <title>Evolution of Biomass-Degrading Anaerobic Consortia Revealed by Metagenomics.</title>
        <authorList>
            <person name="Peng X."/>
        </authorList>
    </citation>
    <scope>NUCLEOTIDE SEQUENCE</scope>
    <source>
        <strain evidence="3">SIG12</strain>
    </source>
</reference>
<proteinExistence type="predicted"/>
<name>A0A8T3VEV2_9EURY</name>
<evidence type="ECO:0000313" key="3">
    <source>
        <dbReference type="EMBL" id="MBE6504945.1"/>
    </source>
</evidence>
<dbReference type="AlphaFoldDB" id="A0A8T3VEV2"/>
<comment type="caution">
    <text evidence="3">The sequence shown here is derived from an EMBL/GenBank/DDBJ whole genome shotgun (WGS) entry which is preliminary data.</text>
</comment>
<feature type="transmembrane region" description="Helical" evidence="2">
    <location>
        <begin position="109"/>
        <end position="126"/>
    </location>
</feature>
<feature type="transmembrane region" description="Helical" evidence="2">
    <location>
        <begin position="165"/>
        <end position="186"/>
    </location>
</feature>
<dbReference type="Proteomes" id="UP000762703">
    <property type="component" value="Unassembled WGS sequence"/>
</dbReference>